<proteinExistence type="predicted"/>
<dbReference type="VEuPathDB" id="VectorBase:PPAPM1_005082"/>
<evidence type="ECO:0000313" key="3">
    <source>
        <dbReference type="Proteomes" id="UP000092462"/>
    </source>
</evidence>
<evidence type="ECO:0000259" key="1">
    <source>
        <dbReference type="Pfam" id="PF18137"/>
    </source>
</evidence>
<dbReference type="InterPro" id="IPR020795">
    <property type="entry name" value="ORC3"/>
</dbReference>
<evidence type="ECO:0000313" key="2">
    <source>
        <dbReference type="EnsemblMetazoa" id="PPAI000359-PA"/>
    </source>
</evidence>
<dbReference type="EnsemblMetazoa" id="PPAI000359-RA">
    <property type="protein sequence ID" value="PPAI000359-PA"/>
    <property type="gene ID" value="PPAI000359"/>
</dbReference>
<dbReference type="GO" id="GO:0006270">
    <property type="term" value="P:DNA replication initiation"/>
    <property type="evidence" value="ECO:0007669"/>
    <property type="project" value="TreeGrafter"/>
</dbReference>
<feature type="domain" description="Origin recognition complex subunit 3 winged helix C-terminal" evidence="1">
    <location>
        <begin position="1"/>
        <end position="65"/>
    </location>
</feature>
<dbReference type="InterPro" id="IPR040855">
    <property type="entry name" value="ORC_WH_C"/>
</dbReference>
<dbReference type="PANTHER" id="PTHR12748">
    <property type="entry name" value="ORIGIN RECOGNITION COMPLEX SUBUNIT 3"/>
    <property type="match status" value="1"/>
</dbReference>
<dbReference type="Pfam" id="PF18137">
    <property type="entry name" value="WHD_ORC"/>
    <property type="match status" value="1"/>
</dbReference>
<dbReference type="GO" id="GO:0003688">
    <property type="term" value="F:DNA replication origin binding"/>
    <property type="evidence" value="ECO:0007669"/>
    <property type="project" value="TreeGrafter"/>
</dbReference>
<sequence length="65" mass="7517">MINLFDWLQAFQSIVQQVDGQSGDEDGCVSPQVQARFTRVVCELEFLGFIRSSKRKVDHVEKLTW</sequence>
<dbReference type="EMBL" id="AJVK01009474">
    <property type="status" value="NOT_ANNOTATED_CDS"/>
    <property type="molecule type" value="Genomic_DNA"/>
</dbReference>
<dbReference type="AlphaFoldDB" id="A0A1B0CZ37"/>
<dbReference type="GO" id="GO:0031261">
    <property type="term" value="C:DNA replication preinitiation complex"/>
    <property type="evidence" value="ECO:0007669"/>
    <property type="project" value="TreeGrafter"/>
</dbReference>
<accession>A0A1B0CZ37</accession>
<dbReference type="VEuPathDB" id="VectorBase:PPAI000359"/>
<dbReference type="PANTHER" id="PTHR12748:SF0">
    <property type="entry name" value="ORIGIN RECOGNITION COMPLEX SUBUNIT 3"/>
    <property type="match status" value="1"/>
</dbReference>
<reference evidence="2" key="1">
    <citation type="submission" date="2022-08" db="UniProtKB">
        <authorList>
            <consortium name="EnsemblMetazoa"/>
        </authorList>
    </citation>
    <scope>IDENTIFICATION</scope>
    <source>
        <strain evidence="2">Israel</strain>
    </source>
</reference>
<dbReference type="Proteomes" id="UP000092462">
    <property type="component" value="Unassembled WGS sequence"/>
</dbReference>
<keyword evidence="3" id="KW-1185">Reference proteome</keyword>
<dbReference type="GO" id="GO:0005664">
    <property type="term" value="C:nuclear origin of replication recognition complex"/>
    <property type="evidence" value="ECO:0007669"/>
    <property type="project" value="InterPro"/>
</dbReference>
<organism evidence="2 3">
    <name type="scientific">Phlebotomus papatasi</name>
    <name type="common">Sandfly</name>
    <dbReference type="NCBI Taxonomy" id="29031"/>
    <lineage>
        <taxon>Eukaryota</taxon>
        <taxon>Metazoa</taxon>
        <taxon>Ecdysozoa</taxon>
        <taxon>Arthropoda</taxon>
        <taxon>Hexapoda</taxon>
        <taxon>Insecta</taxon>
        <taxon>Pterygota</taxon>
        <taxon>Neoptera</taxon>
        <taxon>Endopterygota</taxon>
        <taxon>Diptera</taxon>
        <taxon>Nematocera</taxon>
        <taxon>Psychodoidea</taxon>
        <taxon>Psychodidae</taxon>
        <taxon>Phlebotomus</taxon>
        <taxon>Phlebotomus</taxon>
    </lineage>
</organism>
<dbReference type="GO" id="GO:0005656">
    <property type="term" value="C:nuclear pre-replicative complex"/>
    <property type="evidence" value="ECO:0007669"/>
    <property type="project" value="TreeGrafter"/>
</dbReference>
<name>A0A1B0CZ37_PHLPP</name>
<protein>
    <recommendedName>
        <fullName evidence="1">Origin recognition complex subunit 3 winged helix C-terminal domain-containing protein</fullName>
    </recommendedName>
</protein>